<keyword evidence="1" id="KW-0472">Membrane</keyword>
<dbReference type="Pfam" id="PF07454">
    <property type="entry name" value="SpoIIP"/>
    <property type="match status" value="1"/>
</dbReference>
<reference evidence="2 3" key="1">
    <citation type="submission" date="2020-04" db="EMBL/GenBank/DDBJ databases">
        <title>Genomic insights into acetone-butanol-ethanol (ABE) fermentation by sequencing solventogenic clostridia strains.</title>
        <authorList>
            <person name="Brown S."/>
        </authorList>
    </citation>
    <scope>NUCLEOTIDE SEQUENCE [LARGE SCALE GENOMIC DNA]</scope>
    <source>
        <strain evidence="2 3">DJ011</strain>
    </source>
</reference>
<dbReference type="InterPro" id="IPR010897">
    <property type="entry name" value="Spore_II_P"/>
</dbReference>
<dbReference type="RefSeq" id="WP_051593096.1">
    <property type="nucleotide sequence ID" value="NZ_JAAZWO010000008.1"/>
</dbReference>
<gene>
    <name evidence="2" type="ORF">HGG79_08460</name>
</gene>
<sequence length="237" mass="26503">MRNTYKSIIIVAVVFTLGILAWHNFSDSGVKSNAKNTDDKSNVTLNNSNKLSEEKTIEKSSRNIVIYNTHADEEYVSGKKVTDAAALINDRLNKEGLNSKFIKCNPPKKYAKAYEASREIITNNVKDYVNAVLLDIHRDISENPKSDTKKILITLAKKSPHYESNKKFAENLLKEINKSKSVKGEITLFEQGILYFNQDLSSNSVLIELGNNKSSNSDVEECINALVSALKNVENIS</sequence>
<evidence type="ECO:0000313" key="3">
    <source>
        <dbReference type="Proteomes" id="UP000563151"/>
    </source>
</evidence>
<keyword evidence="1" id="KW-1133">Transmembrane helix</keyword>
<evidence type="ECO:0000256" key="1">
    <source>
        <dbReference type="SAM" id="Phobius"/>
    </source>
</evidence>
<feature type="transmembrane region" description="Helical" evidence="1">
    <location>
        <begin position="7"/>
        <end position="25"/>
    </location>
</feature>
<keyword evidence="3" id="KW-1185">Reference proteome</keyword>
<evidence type="ECO:0000313" key="2">
    <source>
        <dbReference type="EMBL" id="MBC2397804.1"/>
    </source>
</evidence>
<dbReference type="Proteomes" id="UP000563151">
    <property type="component" value="Unassembled WGS sequence"/>
</dbReference>
<accession>A0A923E9Y2</accession>
<comment type="caution">
    <text evidence="2">The sequence shown here is derived from an EMBL/GenBank/DDBJ whole genome shotgun (WGS) entry which is preliminary data.</text>
</comment>
<evidence type="ECO:0008006" key="4">
    <source>
        <dbReference type="Google" id="ProtNLM"/>
    </source>
</evidence>
<keyword evidence="1" id="KW-0812">Transmembrane</keyword>
<dbReference type="AlphaFoldDB" id="A0A923E9Y2"/>
<name>A0A923E9Y2_CLOTT</name>
<proteinExistence type="predicted"/>
<organism evidence="2 3">
    <name type="scientific">Clostridium tetanomorphum</name>
    <dbReference type="NCBI Taxonomy" id="1553"/>
    <lineage>
        <taxon>Bacteria</taxon>
        <taxon>Bacillati</taxon>
        <taxon>Bacillota</taxon>
        <taxon>Clostridia</taxon>
        <taxon>Eubacteriales</taxon>
        <taxon>Clostridiaceae</taxon>
        <taxon>Clostridium</taxon>
    </lineage>
</organism>
<protein>
    <recommendedName>
        <fullName evidence="4">Stage II sporulation protein P</fullName>
    </recommendedName>
</protein>
<dbReference type="EMBL" id="JAAZWO010000008">
    <property type="protein sequence ID" value="MBC2397804.1"/>
    <property type="molecule type" value="Genomic_DNA"/>
</dbReference>